<evidence type="ECO:0000259" key="3">
    <source>
        <dbReference type="PROSITE" id="PS50164"/>
    </source>
</evidence>
<reference evidence="4 5" key="1">
    <citation type="submission" date="2017-03" db="EMBL/GenBank/DDBJ databases">
        <title>Whole genome sequences of fourteen strains of Bradyrhizobium canariense and one strain of Bradyrhizobium japonicum isolated from Lupinus (Papilionoideae: Genisteae) species in Algeria.</title>
        <authorList>
            <person name="Crovadore J."/>
            <person name="Chekireb D."/>
            <person name="Brachmann A."/>
            <person name="Chablais R."/>
            <person name="Cochard B."/>
            <person name="Lefort F."/>
        </authorList>
    </citation>
    <scope>NUCLEOTIDE SEQUENCE [LARGE SCALE GENOMIC DNA]</scope>
    <source>
        <strain evidence="4 5">UBMA197</strain>
    </source>
</reference>
<dbReference type="PANTHER" id="PTHR34477:SF5">
    <property type="entry name" value="BSL5627 PROTEIN"/>
    <property type="match status" value="1"/>
</dbReference>
<protein>
    <submittedName>
        <fullName evidence="4">Excinuclease ABC subunit C</fullName>
    </submittedName>
</protein>
<feature type="domain" description="GIY-YIG" evidence="3">
    <location>
        <begin position="17"/>
        <end position="93"/>
    </location>
</feature>
<comment type="similarity">
    <text evidence="1">Belongs to the UPF0213 family.</text>
</comment>
<dbReference type="RefSeq" id="WP_063979816.1">
    <property type="nucleotide sequence ID" value="NZ_NAFL01000236.1"/>
</dbReference>
<sequence>MAGLVPAIHVRQHATMHGGWVYILASAPNGILYVGVTSDIIRRIYEHRNGLVPGFTKKYGVKLLVYFERYEDIQTAIQREHNIKHWSRTWKVRLILRDNPEWKDLYETIVQ</sequence>
<dbReference type="EMBL" id="NAFL01000236">
    <property type="protein sequence ID" value="OSJ33970.1"/>
    <property type="molecule type" value="Genomic_DNA"/>
</dbReference>
<dbReference type="Pfam" id="PF01541">
    <property type="entry name" value="GIY-YIG"/>
    <property type="match status" value="1"/>
</dbReference>
<dbReference type="PANTHER" id="PTHR34477">
    <property type="entry name" value="UPF0213 PROTEIN YHBQ"/>
    <property type="match status" value="1"/>
</dbReference>
<evidence type="ECO:0000313" key="4">
    <source>
        <dbReference type="EMBL" id="OSJ33970.1"/>
    </source>
</evidence>
<dbReference type="PROSITE" id="PS50164">
    <property type="entry name" value="GIY_YIG"/>
    <property type="match status" value="1"/>
</dbReference>
<dbReference type="InterPro" id="IPR050190">
    <property type="entry name" value="UPF0213_domain"/>
</dbReference>
<feature type="transmembrane region" description="Helical" evidence="2">
    <location>
        <begin position="20"/>
        <end position="41"/>
    </location>
</feature>
<dbReference type="InterPro" id="IPR000305">
    <property type="entry name" value="GIY-YIG_endonuc"/>
</dbReference>
<evidence type="ECO:0000256" key="2">
    <source>
        <dbReference type="SAM" id="Phobius"/>
    </source>
</evidence>
<evidence type="ECO:0000256" key="1">
    <source>
        <dbReference type="ARBA" id="ARBA00007435"/>
    </source>
</evidence>
<dbReference type="InterPro" id="IPR035901">
    <property type="entry name" value="GIY-YIG_endonuc_sf"/>
</dbReference>
<gene>
    <name evidence="4" type="ORF">BSZ19_13440</name>
</gene>
<organism evidence="4 5">
    <name type="scientific">Bradyrhizobium japonicum</name>
    <dbReference type="NCBI Taxonomy" id="375"/>
    <lineage>
        <taxon>Bacteria</taxon>
        <taxon>Pseudomonadati</taxon>
        <taxon>Pseudomonadota</taxon>
        <taxon>Alphaproteobacteria</taxon>
        <taxon>Hyphomicrobiales</taxon>
        <taxon>Nitrobacteraceae</taxon>
        <taxon>Bradyrhizobium</taxon>
    </lineage>
</organism>
<keyword evidence="2" id="KW-1133">Transmembrane helix</keyword>
<dbReference type="SMART" id="SM00465">
    <property type="entry name" value="GIYc"/>
    <property type="match status" value="1"/>
</dbReference>
<dbReference type="SUPFAM" id="SSF82771">
    <property type="entry name" value="GIY-YIG endonuclease"/>
    <property type="match status" value="1"/>
</dbReference>
<comment type="caution">
    <text evidence="4">The sequence shown here is derived from an EMBL/GenBank/DDBJ whole genome shotgun (WGS) entry which is preliminary data.</text>
</comment>
<proteinExistence type="inferred from homology"/>
<accession>A0A1Y2JR68</accession>
<dbReference type="Proteomes" id="UP000193335">
    <property type="component" value="Unassembled WGS sequence"/>
</dbReference>
<keyword evidence="2" id="KW-0472">Membrane</keyword>
<name>A0A1Y2JR68_BRAJP</name>
<dbReference type="CDD" id="cd10448">
    <property type="entry name" value="GIY-YIG_unchar_3"/>
    <property type="match status" value="1"/>
</dbReference>
<dbReference type="Gene3D" id="3.40.1440.10">
    <property type="entry name" value="GIY-YIG endonuclease"/>
    <property type="match status" value="1"/>
</dbReference>
<keyword evidence="2" id="KW-0812">Transmembrane</keyword>
<dbReference type="AlphaFoldDB" id="A0A1Y2JR68"/>
<evidence type="ECO:0000313" key="5">
    <source>
        <dbReference type="Proteomes" id="UP000193335"/>
    </source>
</evidence>